<sequence>TRKAPKLTAPARPTPREVKQLSDIDDKGSLRFRYQSFFFTRMTLHLRCREETLSRCFLYLQFGKELFLLCN</sequence>
<evidence type="ECO:0000256" key="1">
    <source>
        <dbReference type="SAM" id="MobiDB-lite"/>
    </source>
</evidence>
<gene>
    <name evidence="2" type="ORF">CISIN_1g036734mg</name>
</gene>
<reference evidence="2 3" key="1">
    <citation type="submission" date="2014-04" db="EMBL/GenBank/DDBJ databases">
        <authorList>
            <consortium name="International Citrus Genome Consortium"/>
            <person name="Gmitter F."/>
            <person name="Chen C."/>
            <person name="Farmerie W."/>
            <person name="Harkins T."/>
            <person name="Desany B."/>
            <person name="Mohiuddin M."/>
            <person name="Kodira C."/>
            <person name="Borodovsky M."/>
            <person name="Lomsadze A."/>
            <person name="Burns P."/>
            <person name="Jenkins J."/>
            <person name="Prochnik S."/>
            <person name="Shu S."/>
            <person name="Chapman J."/>
            <person name="Pitluck S."/>
            <person name="Schmutz J."/>
            <person name="Rokhsar D."/>
        </authorList>
    </citation>
    <scope>NUCLEOTIDE SEQUENCE</scope>
</reference>
<name>A0A067EUF1_CITSI</name>
<proteinExistence type="predicted"/>
<dbReference type="EMBL" id="KK784992">
    <property type="protein sequence ID" value="KDO54857.1"/>
    <property type="molecule type" value="Genomic_DNA"/>
</dbReference>
<keyword evidence="3" id="KW-1185">Reference proteome</keyword>
<feature type="region of interest" description="Disordered" evidence="1">
    <location>
        <begin position="1"/>
        <end position="20"/>
    </location>
</feature>
<feature type="non-terminal residue" evidence="2">
    <location>
        <position position="1"/>
    </location>
</feature>
<evidence type="ECO:0000313" key="2">
    <source>
        <dbReference type="EMBL" id="KDO54857.1"/>
    </source>
</evidence>
<dbReference type="AlphaFoldDB" id="A0A067EUF1"/>
<evidence type="ECO:0000313" key="3">
    <source>
        <dbReference type="Proteomes" id="UP000027120"/>
    </source>
</evidence>
<accession>A0A067EUF1</accession>
<organism evidence="2 3">
    <name type="scientific">Citrus sinensis</name>
    <name type="common">Sweet orange</name>
    <name type="synonym">Citrus aurantium var. sinensis</name>
    <dbReference type="NCBI Taxonomy" id="2711"/>
    <lineage>
        <taxon>Eukaryota</taxon>
        <taxon>Viridiplantae</taxon>
        <taxon>Streptophyta</taxon>
        <taxon>Embryophyta</taxon>
        <taxon>Tracheophyta</taxon>
        <taxon>Spermatophyta</taxon>
        <taxon>Magnoliopsida</taxon>
        <taxon>eudicotyledons</taxon>
        <taxon>Gunneridae</taxon>
        <taxon>Pentapetalae</taxon>
        <taxon>rosids</taxon>
        <taxon>malvids</taxon>
        <taxon>Sapindales</taxon>
        <taxon>Rutaceae</taxon>
        <taxon>Aurantioideae</taxon>
        <taxon>Citrus</taxon>
    </lineage>
</organism>
<dbReference type="Proteomes" id="UP000027120">
    <property type="component" value="Unassembled WGS sequence"/>
</dbReference>
<protein>
    <submittedName>
        <fullName evidence="2">Uncharacterized protein</fullName>
    </submittedName>
</protein>